<dbReference type="EMBL" id="ADBJ01000008">
    <property type="protein sequence ID" value="EFA84871.1"/>
    <property type="molecule type" value="Genomic_DNA"/>
</dbReference>
<dbReference type="Gene3D" id="3.30.54.20">
    <property type="match status" value="1"/>
</dbReference>
<proteinExistence type="predicted"/>
<evidence type="ECO:0000313" key="2">
    <source>
        <dbReference type="Proteomes" id="UP000001396"/>
    </source>
</evidence>
<accession>D3B0P7</accession>
<name>D3B0P7_HETP5</name>
<dbReference type="Gene3D" id="3.30.980.10">
    <property type="entry name" value="Threonyl-trna Synthetase, Chain A, domain 2"/>
    <property type="match status" value="1"/>
</dbReference>
<protein>
    <submittedName>
        <fullName evidence="1">Putative alanyl-tRNA synthetase</fullName>
    </submittedName>
</protein>
<dbReference type="SUPFAM" id="SSF55186">
    <property type="entry name" value="ThrRS/AlaRS common domain"/>
    <property type="match status" value="1"/>
</dbReference>
<evidence type="ECO:0000313" key="1">
    <source>
        <dbReference type="EMBL" id="EFA84871.1"/>
    </source>
</evidence>
<dbReference type="AlphaFoldDB" id="D3B0P7"/>
<dbReference type="GO" id="GO:0000166">
    <property type="term" value="F:nucleotide binding"/>
    <property type="evidence" value="ECO:0007669"/>
    <property type="project" value="InterPro"/>
</dbReference>
<dbReference type="InParanoid" id="D3B0P7"/>
<dbReference type="OMA" id="WTASVYV"/>
<dbReference type="RefSeq" id="XP_020436982.1">
    <property type="nucleotide sequence ID" value="XM_020572865.1"/>
</dbReference>
<dbReference type="STRING" id="670386.D3B0P7"/>
<sequence>MSEGKVKSRDSITDTACHVLKGAIVKVLNTPITVSVECQNKVKGRVCVEYTLDDKPDDSTLQKIEDECNRIIKENLPLNAFSMDRKEAEAKYTKEKVNNTYIYDKFPVPESVTTLTLVEIAGWNINCCPAVHLKSTGELGGIKISGINHRPQKKELEFRFDIVASDAVDNKKKKKGGAAPAVTVVDPLEEHRARISATNVKDLTARIVEMVIANANNQKTLEQTTIPEIQNLLTNLKNVSYSNGYNANK</sequence>
<dbReference type="Proteomes" id="UP000001396">
    <property type="component" value="Unassembled WGS sequence"/>
</dbReference>
<gene>
    <name evidence="1" type="ORF">PPL_01864</name>
</gene>
<organism evidence="1 2">
    <name type="scientific">Heterostelium pallidum (strain ATCC 26659 / Pp 5 / PN500)</name>
    <name type="common">Cellular slime mold</name>
    <name type="synonym">Polysphondylium pallidum</name>
    <dbReference type="NCBI Taxonomy" id="670386"/>
    <lineage>
        <taxon>Eukaryota</taxon>
        <taxon>Amoebozoa</taxon>
        <taxon>Evosea</taxon>
        <taxon>Eumycetozoa</taxon>
        <taxon>Dictyostelia</taxon>
        <taxon>Acytosteliales</taxon>
        <taxon>Acytosteliaceae</taxon>
        <taxon>Heterostelium</taxon>
    </lineage>
</organism>
<keyword evidence="1" id="KW-0030">Aminoacyl-tRNA synthetase</keyword>
<dbReference type="GO" id="GO:0004812">
    <property type="term" value="F:aminoacyl-tRNA ligase activity"/>
    <property type="evidence" value="ECO:0007669"/>
    <property type="project" value="UniProtKB-KW"/>
</dbReference>
<reference evidence="1 2" key="1">
    <citation type="journal article" date="2011" name="Genome Res.">
        <title>Phylogeny-wide analysis of social amoeba genomes highlights ancient origins for complex intercellular communication.</title>
        <authorList>
            <person name="Heidel A.J."/>
            <person name="Lawal H.M."/>
            <person name="Felder M."/>
            <person name="Schilde C."/>
            <person name="Helps N.R."/>
            <person name="Tunggal B."/>
            <person name="Rivero F."/>
            <person name="John U."/>
            <person name="Schleicher M."/>
            <person name="Eichinger L."/>
            <person name="Platzer M."/>
            <person name="Noegel A.A."/>
            <person name="Schaap P."/>
            <person name="Gloeckner G."/>
        </authorList>
    </citation>
    <scope>NUCLEOTIDE SEQUENCE [LARGE SCALE GENOMIC DNA]</scope>
    <source>
        <strain evidence="2">ATCC 26659 / Pp 5 / PN500</strain>
    </source>
</reference>
<dbReference type="InterPro" id="IPR018163">
    <property type="entry name" value="Thr/Ala-tRNA-synth_IIc_edit"/>
</dbReference>
<comment type="caution">
    <text evidence="1">The sequence shown here is derived from an EMBL/GenBank/DDBJ whole genome shotgun (WGS) entry which is preliminary data.</text>
</comment>
<keyword evidence="2" id="KW-1185">Reference proteome</keyword>
<dbReference type="GeneID" id="31357391"/>
<keyword evidence="1" id="KW-0436">Ligase</keyword>